<organism evidence="3 4">
    <name type="scientific">Diplodia seriata</name>
    <dbReference type="NCBI Taxonomy" id="420778"/>
    <lineage>
        <taxon>Eukaryota</taxon>
        <taxon>Fungi</taxon>
        <taxon>Dikarya</taxon>
        <taxon>Ascomycota</taxon>
        <taxon>Pezizomycotina</taxon>
        <taxon>Dothideomycetes</taxon>
        <taxon>Dothideomycetes incertae sedis</taxon>
        <taxon>Botryosphaeriales</taxon>
        <taxon>Botryosphaeriaceae</taxon>
        <taxon>Diplodia</taxon>
    </lineage>
</organism>
<dbReference type="GO" id="GO:0016810">
    <property type="term" value="F:hydrolase activity, acting on carbon-nitrogen (but not peptide) bonds"/>
    <property type="evidence" value="ECO:0007669"/>
    <property type="project" value="InterPro"/>
</dbReference>
<comment type="caution">
    <text evidence="3">The sequence shown here is derived from an EMBL/GenBank/DDBJ whole genome shotgun (WGS) entry which is preliminary data.</text>
</comment>
<dbReference type="InterPro" id="IPR006680">
    <property type="entry name" value="Amidohydro-rel"/>
</dbReference>
<dbReference type="OrthoDB" id="194468at2759"/>
<dbReference type="PANTHER" id="PTHR43794:SF11">
    <property type="entry name" value="AMIDOHYDROLASE-RELATED DOMAIN-CONTAINING PROTEIN"/>
    <property type="match status" value="1"/>
</dbReference>
<evidence type="ECO:0000313" key="4">
    <source>
        <dbReference type="Proteomes" id="UP000190776"/>
    </source>
</evidence>
<dbReference type="STRING" id="420778.A0A1S8BGP0"/>
<sequence length="151" mass="16686">MFETMKMGSYAQRAEGRDAGVGGAGEMLRMATRNGARALGVDAGVLGVGRKADVIVLDLKKDMMFTPLLREKEKRRTMLESHLVFGCNGTAVETVVVDGRIVVEGRKVLGVDEEQLRKDMDALFEHLVEEMDKQRYDREKAAPVDSLVTAQ</sequence>
<name>A0A1S8BGP0_9PEZI</name>
<keyword evidence="1" id="KW-0378">Hydrolase</keyword>
<dbReference type="Gene3D" id="2.30.40.10">
    <property type="entry name" value="Urease, subunit C, domain 1"/>
    <property type="match status" value="1"/>
</dbReference>
<protein>
    <submittedName>
        <fullName evidence="3">5-methylthioadenosine/S-adenosylhomocysteine deaminase</fullName>
    </submittedName>
</protein>
<gene>
    <name evidence="3" type="ORF">BK809_0003849</name>
</gene>
<dbReference type="AlphaFoldDB" id="A0A1S8BGP0"/>
<dbReference type="Gene3D" id="3.20.20.140">
    <property type="entry name" value="Metal-dependent hydrolases"/>
    <property type="match status" value="1"/>
</dbReference>
<evidence type="ECO:0000259" key="2">
    <source>
        <dbReference type="Pfam" id="PF01979"/>
    </source>
</evidence>
<dbReference type="PANTHER" id="PTHR43794">
    <property type="entry name" value="AMINOHYDROLASE SSNA-RELATED"/>
    <property type="match status" value="1"/>
</dbReference>
<proteinExistence type="predicted"/>
<dbReference type="SUPFAM" id="SSF51338">
    <property type="entry name" value="Composite domain of metallo-dependent hydrolases"/>
    <property type="match status" value="1"/>
</dbReference>
<evidence type="ECO:0000313" key="3">
    <source>
        <dbReference type="EMBL" id="OMP86677.1"/>
    </source>
</evidence>
<dbReference type="Pfam" id="PF01979">
    <property type="entry name" value="Amidohydro_1"/>
    <property type="match status" value="1"/>
</dbReference>
<dbReference type="InterPro" id="IPR011059">
    <property type="entry name" value="Metal-dep_hydrolase_composite"/>
</dbReference>
<dbReference type="InterPro" id="IPR050287">
    <property type="entry name" value="MTA/SAH_deaminase"/>
</dbReference>
<accession>A0A1S8BGP0</accession>
<feature type="domain" description="Amidohydrolase-related" evidence="2">
    <location>
        <begin position="1"/>
        <end position="102"/>
    </location>
</feature>
<dbReference type="EMBL" id="MSZU01000080">
    <property type="protein sequence ID" value="OMP86677.1"/>
    <property type="molecule type" value="Genomic_DNA"/>
</dbReference>
<evidence type="ECO:0000256" key="1">
    <source>
        <dbReference type="ARBA" id="ARBA00022801"/>
    </source>
</evidence>
<dbReference type="Proteomes" id="UP000190776">
    <property type="component" value="Unassembled WGS sequence"/>
</dbReference>
<reference evidence="3 4" key="1">
    <citation type="submission" date="2017-01" db="EMBL/GenBank/DDBJ databases">
        <title>Draft genome sequence of Diplodia seriata F98.1, a fungal species involved in grapevine trunk diseases.</title>
        <authorList>
            <person name="Robert-Siegwald G."/>
            <person name="Vallet J."/>
            <person name="Abou-Mansour E."/>
            <person name="Xu J."/>
            <person name="Rey P."/>
            <person name="Bertsch C."/>
            <person name="Rego C."/>
            <person name="Larignon P."/>
            <person name="Fontaine F."/>
            <person name="Lebrun M.-H."/>
        </authorList>
    </citation>
    <scope>NUCLEOTIDE SEQUENCE [LARGE SCALE GENOMIC DNA]</scope>
    <source>
        <strain evidence="3 4">F98.1</strain>
    </source>
</reference>